<feature type="transmembrane region" description="Helical" evidence="2">
    <location>
        <begin position="166"/>
        <end position="183"/>
    </location>
</feature>
<feature type="transmembrane region" description="Helical" evidence="2">
    <location>
        <begin position="143"/>
        <end position="160"/>
    </location>
</feature>
<gene>
    <name evidence="3" type="ORF">EGT67_05870</name>
</gene>
<dbReference type="AlphaFoldDB" id="A0A3S3BGG7"/>
<dbReference type="OrthoDB" id="3696421at2"/>
<sequence length="273" mass="30811">MPSSSIIWIALVAVWLFVLVPMLVSKRPRIRQTTDAALATRVLFRGGADRPARGPAAGHRSDPNWHHGPTSQSSDTHGDDDMYGTDAEDRMDVHADSEMMDDEMDRQRGSAREFVPNRRGRGGFDPEADALARAARYQFRQRAMLGFVFAAILTAALAIAVSPVLWWVFALAVFGLVGYMAYLRRQVNLEQEIRRRRMARLGRSRLGVESDTDEELRLVPSRLRRTGAVVLEVDDGDPAFDHLEHYDIEAEEYGERRGYDGYRDDGMRRASGM</sequence>
<evidence type="ECO:0000256" key="1">
    <source>
        <dbReference type="SAM" id="MobiDB-lite"/>
    </source>
</evidence>
<proteinExistence type="predicted"/>
<evidence type="ECO:0000313" key="3">
    <source>
        <dbReference type="EMBL" id="RVW10677.1"/>
    </source>
</evidence>
<dbReference type="EMBL" id="RKLP01000002">
    <property type="protein sequence ID" value="RVW10677.1"/>
    <property type="molecule type" value="Genomic_DNA"/>
</dbReference>
<reference evidence="3 4" key="1">
    <citation type="submission" date="2018-11" db="EMBL/GenBank/DDBJ databases">
        <title>Rhodococcus spongicola sp. nov. and Rhodococcus xishaensis sp. nov. from marine sponges.</title>
        <authorList>
            <person name="Li L."/>
            <person name="Lin H.W."/>
        </authorList>
    </citation>
    <scope>NUCLEOTIDE SEQUENCE [LARGE SCALE GENOMIC DNA]</scope>
    <source>
        <strain evidence="3 4">CCTCC AB2014297</strain>
    </source>
</reference>
<dbReference type="InterPro" id="IPR053779">
    <property type="entry name" value="GlpR"/>
</dbReference>
<keyword evidence="2" id="KW-1133">Transmembrane helix</keyword>
<feature type="region of interest" description="Disordered" evidence="1">
    <location>
        <begin position="48"/>
        <end position="86"/>
    </location>
</feature>
<comment type="caution">
    <text evidence="3">The sequence shown here is derived from an EMBL/GenBank/DDBJ whole genome shotgun (WGS) entry which is preliminary data.</text>
</comment>
<evidence type="ECO:0000313" key="4">
    <source>
        <dbReference type="Proteomes" id="UP000286208"/>
    </source>
</evidence>
<keyword evidence="2" id="KW-0472">Membrane</keyword>
<protein>
    <recommendedName>
        <fullName evidence="5">Transmembrane protein</fullName>
    </recommendedName>
</protein>
<keyword evidence="4" id="KW-1185">Reference proteome</keyword>
<dbReference type="RefSeq" id="WP_127915116.1">
    <property type="nucleotide sequence ID" value="NZ_RKLP01000002.1"/>
</dbReference>
<evidence type="ECO:0000256" key="2">
    <source>
        <dbReference type="SAM" id="Phobius"/>
    </source>
</evidence>
<name>A0A3S3BGG7_9NOCA</name>
<evidence type="ECO:0008006" key="5">
    <source>
        <dbReference type="Google" id="ProtNLM"/>
    </source>
</evidence>
<accession>A0A3S3BGG7</accession>
<dbReference type="Proteomes" id="UP000286208">
    <property type="component" value="Unassembled WGS sequence"/>
</dbReference>
<feature type="transmembrane region" description="Helical" evidence="2">
    <location>
        <begin position="6"/>
        <end position="24"/>
    </location>
</feature>
<organism evidence="3 4">
    <name type="scientific">Prescottella agglutinans</name>
    <dbReference type="NCBI Taxonomy" id="1644129"/>
    <lineage>
        <taxon>Bacteria</taxon>
        <taxon>Bacillati</taxon>
        <taxon>Actinomycetota</taxon>
        <taxon>Actinomycetes</taxon>
        <taxon>Mycobacteriales</taxon>
        <taxon>Nocardiaceae</taxon>
        <taxon>Prescottella</taxon>
    </lineage>
</organism>
<keyword evidence="2" id="KW-0812">Transmembrane</keyword>
<dbReference type="NCBIfam" id="NF045516">
    <property type="entry name" value="GlpR"/>
    <property type="match status" value="1"/>
</dbReference>